<gene>
    <name evidence="2" type="ORF">RMCT_1093</name>
</gene>
<feature type="region of interest" description="Disordered" evidence="1">
    <location>
        <begin position="1"/>
        <end position="22"/>
    </location>
</feature>
<protein>
    <recommendedName>
        <fullName evidence="4">Lipoprotein LppJ</fullName>
    </recommendedName>
</protein>
<accession>A0A100XCK3</accession>
<reference evidence="2 3" key="1">
    <citation type="journal article" date="2016" name="Genome Announc.">
        <title>Draft Genome Sequences of Five Rapidly Growing Mycobacterium Species, M. thermoresistibile, M. fortuitum subsp. acetamidolyticum, M. canariasense, M. brisbanense, and M. novocastrense.</title>
        <authorList>
            <person name="Katahira K."/>
            <person name="Ogura Y."/>
            <person name="Gotoh Y."/>
            <person name="Hayashi T."/>
        </authorList>
    </citation>
    <scope>NUCLEOTIDE SEQUENCE [LARGE SCALE GENOMIC DNA]</scope>
    <source>
        <strain evidence="2 3">JCM6362</strain>
    </source>
</reference>
<dbReference type="AlphaFoldDB" id="A0A100XCK3"/>
<name>A0A100XCK3_MYCTH</name>
<evidence type="ECO:0000313" key="3">
    <source>
        <dbReference type="Proteomes" id="UP000069654"/>
    </source>
</evidence>
<evidence type="ECO:0000256" key="1">
    <source>
        <dbReference type="SAM" id="MobiDB-lite"/>
    </source>
</evidence>
<proteinExistence type="predicted"/>
<reference evidence="3" key="2">
    <citation type="submission" date="2016-02" db="EMBL/GenBank/DDBJ databases">
        <title>Draft genome sequence of five rapidly growing Mycobacterium species.</title>
        <authorList>
            <person name="Katahira K."/>
            <person name="Gotou Y."/>
            <person name="Iida K."/>
            <person name="Ogura Y."/>
            <person name="Hayashi T."/>
        </authorList>
    </citation>
    <scope>NUCLEOTIDE SEQUENCE [LARGE SCALE GENOMIC DNA]</scope>
    <source>
        <strain evidence="3">JCM6362</strain>
    </source>
</reference>
<dbReference type="Proteomes" id="UP000069654">
    <property type="component" value="Unassembled WGS sequence"/>
</dbReference>
<evidence type="ECO:0008006" key="4">
    <source>
        <dbReference type="Google" id="ProtNLM"/>
    </source>
</evidence>
<comment type="caution">
    <text evidence="2">The sequence shown here is derived from an EMBL/GenBank/DDBJ whole genome shotgun (WGS) entry which is preliminary data.</text>
</comment>
<dbReference type="OMA" id="RVEVAFK"/>
<dbReference type="EMBL" id="BCTB01000005">
    <property type="protein sequence ID" value="GAT14122.1"/>
    <property type="molecule type" value="Genomic_DNA"/>
</dbReference>
<organism evidence="2 3">
    <name type="scientific">Mycolicibacterium thermoresistibile</name>
    <name type="common">Mycobacterium thermoresistibile</name>
    <dbReference type="NCBI Taxonomy" id="1797"/>
    <lineage>
        <taxon>Bacteria</taxon>
        <taxon>Bacillati</taxon>
        <taxon>Actinomycetota</taxon>
        <taxon>Actinomycetes</taxon>
        <taxon>Mycobacteriales</taxon>
        <taxon>Mycobacteriaceae</taxon>
        <taxon>Mycolicibacterium</taxon>
    </lineage>
</organism>
<sequence length="150" mass="16023">MFSGGSAAGLEGPEMTDEQTRAQVVEPAKRIVRSAGLNLIGAAFRFASCTDQIAPPFRGRVGMGFTFPADVDKQAYLEQIVAAMVDDGWIDGPPPGKRPHGRVLHMGGVMAIVAANPDYPDRGYIQILGECRNTGDHTHDSEVIVDELTG</sequence>
<evidence type="ECO:0000313" key="2">
    <source>
        <dbReference type="EMBL" id="GAT14122.1"/>
    </source>
</evidence>